<dbReference type="GeneID" id="59235183"/>
<dbReference type="SUPFAM" id="SSF49785">
    <property type="entry name" value="Galactose-binding domain-like"/>
    <property type="match status" value="1"/>
</dbReference>
<organism evidence="4 5">
    <name type="scientific">Zygotorulaspora mrakii</name>
    <name type="common">Zygosaccharomyces mrakii</name>
    <dbReference type="NCBI Taxonomy" id="42260"/>
    <lineage>
        <taxon>Eukaryota</taxon>
        <taxon>Fungi</taxon>
        <taxon>Dikarya</taxon>
        <taxon>Ascomycota</taxon>
        <taxon>Saccharomycotina</taxon>
        <taxon>Saccharomycetes</taxon>
        <taxon>Saccharomycetales</taxon>
        <taxon>Saccharomycetaceae</taxon>
        <taxon>Zygotorulaspora</taxon>
    </lineage>
</organism>
<keyword evidence="5" id="KW-1185">Reference proteome</keyword>
<comment type="similarity">
    <text evidence="1">Belongs to the PITHD1 family.</text>
</comment>
<feature type="region of interest" description="Disordered" evidence="2">
    <location>
        <begin position="1"/>
        <end position="27"/>
    </location>
</feature>
<evidence type="ECO:0000256" key="1">
    <source>
        <dbReference type="ARBA" id="ARBA00025788"/>
    </source>
</evidence>
<protein>
    <recommendedName>
        <fullName evidence="3">PITH domain-containing protein</fullName>
    </recommendedName>
</protein>
<dbReference type="OrthoDB" id="2635at2759"/>
<reference evidence="4 5" key="1">
    <citation type="submission" date="2020-07" db="EMBL/GenBank/DDBJ databases">
        <title>The yeast mating-type switching endonuclease HO is a domesticated member of an unorthodox homing genetic element family.</title>
        <authorList>
            <person name="Coughlan A.Y."/>
            <person name="Lombardi L."/>
            <person name="Braun-Galleani S."/>
            <person name="Martos A.R."/>
            <person name="Galeote V."/>
            <person name="Bigey F."/>
            <person name="Dequin S."/>
            <person name="Byrne K.P."/>
            <person name="Wolfe K.H."/>
        </authorList>
    </citation>
    <scope>NUCLEOTIDE SEQUENCE [LARGE SCALE GENOMIC DNA]</scope>
    <source>
        <strain evidence="4 5">NRRL Y-6702</strain>
    </source>
</reference>
<proteinExistence type="inferred from homology"/>
<dbReference type="InterPro" id="IPR008979">
    <property type="entry name" value="Galactose-bd-like_sf"/>
</dbReference>
<dbReference type="KEGG" id="zmk:HG535_0B05650"/>
<evidence type="ECO:0000256" key="2">
    <source>
        <dbReference type="SAM" id="MobiDB-lite"/>
    </source>
</evidence>
<dbReference type="PANTHER" id="PTHR12175">
    <property type="entry name" value="AD039 HT014 THIOREDOXIN FAMILY TRP26"/>
    <property type="match status" value="1"/>
</dbReference>
<sequence>MSHHCEDEHHDHSHGHDHDAPIATNPNQSLYSNIDTANVRCFNTVTLGLPRQMEAYKSFLKDQDSKFNCSSYLQSDADCQMIIHIPFVGNCKLFSLILRTNANDHESELNSPRTIKLFKNFNQSVDFDTLQTRKEDYKLEHPENVGLRDSRVETNDDENTFVEHYLPRRSFQNCSSLTLFVEDNWSGNEDEYCRCYYLEIRGEFSGHRVLNNGVPIINAYEAVPNPLDHQKLENEGDEIGLGF</sequence>
<dbReference type="InterPro" id="IPR045099">
    <property type="entry name" value="PITH1-like"/>
</dbReference>
<evidence type="ECO:0000259" key="3">
    <source>
        <dbReference type="PROSITE" id="PS51532"/>
    </source>
</evidence>
<dbReference type="AlphaFoldDB" id="A0A7H9B164"/>
<dbReference type="PROSITE" id="PS51532">
    <property type="entry name" value="PITH"/>
    <property type="match status" value="1"/>
</dbReference>
<evidence type="ECO:0000313" key="4">
    <source>
        <dbReference type="EMBL" id="QLG71522.1"/>
    </source>
</evidence>
<evidence type="ECO:0000313" key="5">
    <source>
        <dbReference type="Proteomes" id="UP000509704"/>
    </source>
</evidence>
<dbReference type="GO" id="GO:0005737">
    <property type="term" value="C:cytoplasm"/>
    <property type="evidence" value="ECO:0007669"/>
    <property type="project" value="UniProtKB-ARBA"/>
</dbReference>
<dbReference type="Proteomes" id="UP000509704">
    <property type="component" value="Chromosome 2"/>
</dbReference>
<dbReference type="InterPro" id="IPR010400">
    <property type="entry name" value="PITH_dom"/>
</dbReference>
<dbReference type="GO" id="GO:0005634">
    <property type="term" value="C:nucleus"/>
    <property type="evidence" value="ECO:0007669"/>
    <property type="project" value="TreeGrafter"/>
</dbReference>
<accession>A0A7H9B164</accession>
<feature type="domain" description="PITH" evidence="3">
    <location>
        <begin position="19"/>
        <end position="220"/>
    </location>
</feature>
<dbReference type="RefSeq" id="XP_037143250.1">
    <property type="nucleotide sequence ID" value="XM_037287355.1"/>
</dbReference>
<dbReference type="Gene3D" id="2.60.120.470">
    <property type="entry name" value="PITH domain"/>
    <property type="match status" value="1"/>
</dbReference>
<name>A0A7H9B164_ZYGMR</name>
<dbReference type="InterPro" id="IPR037047">
    <property type="entry name" value="PITH_dom_sf"/>
</dbReference>
<dbReference type="Pfam" id="PF06201">
    <property type="entry name" value="PITH"/>
    <property type="match status" value="1"/>
</dbReference>
<dbReference type="EMBL" id="CP058605">
    <property type="protein sequence ID" value="QLG71522.1"/>
    <property type="molecule type" value="Genomic_DNA"/>
</dbReference>
<gene>
    <name evidence="4" type="ORF">HG535_0B05650</name>
</gene>
<feature type="compositionally biased region" description="Basic and acidic residues" evidence="2">
    <location>
        <begin position="1"/>
        <end position="20"/>
    </location>
</feature>
<dbReference type="PANTHER" id="PTHR12175:SF1">
    <property type="entry name" value="PITH DOMAIN-CONTAINING PROTEIN 1"/>
    <property type="match status" value="1"/>
</dbReference>